<protein>
    <submittedName>
        <fullName evidence="5">Uncharacterized protein</fullName>
    </submittedName>
</protein>
<reference evidence="5 6" key="1">
    <citation type="submission" date="2018-11" db="EMBL/GenBank/DDBJ databases">
        <title>Genome sequence of Mycoplasma struthionis sp. nov.</title>
        <authorList>
            <person name="Spergser J."/>
        </authorList>
    </citation>
    <scope>NUCLEOTIDE SEQUENCE [LARGE SCALE GENOMIC DNA]</scope>
    <source>
        <strain evidence="5 6">237IA</strain>
    </source>
</reference>
<dbReference type="Proteomes" id="UP000275883">
    <property type="component" value="Chromosome"/>
</dbReference>
<dbReference type="KEGG" id="mstr:EGN60_03325"/>
<evidence type="ECO:0000313" key="4">
    <source>
        <dbReference type="EMBL" id="AZG68394.1"/>
    </source>
</evidence>
<evidence type="ECO:0000313" key="2">
    <source>
        <dbReference type="EMBL" id="AZG68372.1"/>
    </source>
</evidence>
<evidence type="ECO:0000313" key="5">
    <source>
        <dbReference type="EMBL" id="AZG68949.1"/>
    </source>
</evidence>
<evidence type="ECO:0000313" key="3">
    <source>
        <dbReference type="EMBL" id="AZG68383.1"/>
    </source>
</evidence>
<feature type="transmembrane region" description="Helical" evidence="1">
    <location>
        <begin position="21"/>
        <end position="49"/>
    </location>
</feature>
<evidence type="ECO:0000313" key="6">
    <source>
        <dbReference type="Proteomes" id="UP000275883"/>
    </source>
</evidence>
<dbReference type="EMBL" id="CP034044">
    <property type="protein sequence ID" value="AZG68372.1"/>
    <property type="molecule type" value="Genomic_DNA"/>
</dbReference>
<dbReference type="RefSeq" id="WP_124724078.1">
    <property type="nucleotide sequence ID" value="NZ_CP034044.1"/>
</dbReference>
<sequence length="61" mass="6869">MDHNLSISVIKLRKQQKKKMILRSIGLIFIFLAIIIGIVFVALCLFGLINVPIQIHRIGGL</sequence>
<proteinExistence type="predicted"/>
<accession>A0A3G8LGY1</accession>
<name>A0A3G8LGY1_9MOLU</name>
<dbReference type="AlphaFoldDB" id="A0A3G8LGY1"/>
<dbReference type="EMBL" id="CP034044">
    <property type="protein sequence ID" value="AZG68394.1"/>
    <property type="molecule type" value="Genomic_DNA"/>
</dbReference>
<keyword evidence="6" id="KW-1185">Reference proteome</keyword>
<dbReference type="KEGG" id="mstr:EGN60_00145"/>
<dbReference type="EMBL" id="CP034044">
    <property type="protein sequence ID" value="AZG68383.1"/>
    <property type="molecule type" value="Genomic_DNA"/>
</dbReference>
<organism evidence="5 6">
    <name type="scientific">Mycoplasma struthionis</name>
    <dbReference type="NCBI Taxonomy" id="538220"/>
    <lineage>
        <taxon>Bacteria</taxon>
        <taxon>Bacillati</taxon>
        <taxon>Mycoplasmatota</taxon>
        <taxon>Mollicutes</taxon>
        <taxon>Mycoplasmataceae</taxon>
        <taxon>Mycoplasma</taxon>
    </lineage>
</organism>
<keyword evidence="1" id="KW-1133">Transmembrane helix</keyword>
<keyword evidence="1" id="KW-0472">Membrane</keyword>
<dbReference type="KEGG" id="mstr:EGN60_00025"/>
<dbReference type="EMBL" id="CP034044">
    <property type="protein sequence ID" value="AZG68949.1"/>
    <property type="molecule type" value="Genomic_DNA"/>
</dbReference>
<dbReference type="KEGG" id="mstr:EGN60_00085"/>
<keyword evidence="1" id="KW-0812">Transmembrane</keyword>
<evidence type="ECO:0000256" key="1">
    <source>
        <dbReference type="SAM" id="Phobius"/>
    </source>
</evidence>
<gene>
    <name evidence="2" type="ORF">EGN60_00025</name>
    <name evidence="3" type="ORF">EGN60_00085</name>
    <name evidence="4" type="ORF">EGN60_00145</name>
    <name evidence="5" type="ORF">EGN60_03325</name>
</gene>